<comment type="caution">
    <text evidence="2">The sequence shown here is derived from an EMBL/GenBank/DDBJ whole genome shotgun (WGS) entry which is preliminary data.</text>
</comment>
<organism evidence="2 3">
    <name type="scientific">Diplogelasinospora grovesii</name>
    <dbReference type="NCBI Taxonomy" id="303347"/>
    <lineage>
        <taxon>Eukaryota</taxon>
        <taxon>Fungi</taxon>
        <taxon>Dikarya</taxon>
        <taxon>Ascomycota</taxon>
        <taxon>Pezizomycotina</taxon>
        <taxon>Sordariomycetes</taxon>
        <taxon>Sordariomycetidae</taxon>
        <taxon>Sordariales</taxon>
        <taxon>Diplogelasinosporaceae</taxon>
        <taxon>Diplogelasinospora</taxon>
    </lineage>
</organism>
<evidence type="ECO:0000313" key="2">
    <source>
        <dbReference type="EMBL" id="KAK3937845.1"/>
    </source>
</evidence>
<dbReference type="Proteomes" id="UP001303473">
    <property type="component" value="Unassembled WGS sequence"/>
</dbReference>
<accession>A0AAN6N309</accession>
<evidence type="ECO:0000313" key="3">
    <source>
        <dbReference type="Proteomes" id="UP001303473"/>
    </source>
</evidence>
<protein>
    <submittedName>
        <fullName evidence="2">Uncharacterized protein</fullName>
    </submittedName>
</protein>
<proteinExistence type="predicted"/>
<feature type="region of interest" description="Disordered" evidence="1">
    <location>
        <begin position="206"/>
        <end position="225"/>
    </location>
</feature>
<reference evidence="3" key="1">
    <citation type="journal article" date="2023" name="Mol. Phylogenet. Evol.">
        <title>Genome-scale phylogeny and comparative genomics of the fungal order Sordariales.</title>
        <authorList>
            <person name="Hensen N."/>
            <person name="Bonometti L."/>
            <person name="Westerberg I."/>
            <person name="Brannstrom I.O."/>
            <person name="Guillou S."/>
            <person name="Cros-Aarteil S."/>
            <person name="Calhoun S."/>
            <person name="Haridas S."/>
            <person name="Kuo A."/>
            <person name="Mondo S."/>
            <person name="Pangilinan J."/>
            <person name="Riley R."/>
            <person name="LaButti K."/>
            <person name="Andreopoulos B."/>
            <person name="Lipzen A."/>
            <person name="Chen C."/>
            <person name="Yan M."/>
            <person name="Daum C."/>
            <person name="Ng V."/>
            <person name="Clum A."/>
            <person name="Steindorff A."/>
            <person name="Ohm R.A."/>
            <person name="Martin F."/>
            <person name="Silar P."/>
            <person name="Natvig D.O."/>
            <person name="Lalanne C."/>
            <person name="Gautier V."/>
            <person name="Ament-Velasquez S.L."/>
            <person name="Kruys A."/>
            <person name="Hutchinson M.I."/>
            <person name="Powell A.J."/>
            <person name="Barry K."/>
            <person name="Miller A.N."/>
            <person name="Grigoriev I.V."/>
            <person name="Debuchy R."/>
            <person name="Gladieux P."/>
            <person name="Hiltunen Thoren M."/>
            <person name="Johannesson H."/>
        </authorList>
    </citation>
    <scope>NUCLEOTIDE SEQUENCE [LARGE SCALE GENOMIC DNA]</scope>
    <source>
        <strain evidence="3">CBS 340.73</strain>
    </source>
</reference>
<sequence>MQLGELIGNATCSTGTSCTCPRLIALMVKLEKSKTSPWGHKASISSGFVKSIFNKFSIHEGFLMDLLGRPNYWSAVSRIRDGDAFEFFCQQPRWSQSQRYDKGKGSASEGHVAPCSVYMRHSKATKLTLYIISTSESEGWFQSLLGRVGIVDGAVKCQKAEARPLAESPFALHAAVSGASLEGSMTYVASVKDRLMAQIKQVNDYSDKQEAAPTKRSRRNDSDSRLMLENITKELHLVSQTADSGIANAHMAIKLGEKMLADHATFCMGSEPARAVRETHDTLEYIRDSFYCQRDWLTTYKARKDTAMNFVFNMVTQQDTATNVDISYKMSSDSSSMNAITILTMVFLPGTFAAYPDVVLKRGIQSKRCRGYTNDGLSPATRYHGCNLDIDDRLYLVFPKKHRTVSKPVILTVVSESHHRGRVCG</sequence>
<name>A0AAN6N309_9PEZI</name>
<dbReference type="EMBL" id="MU853844">
    <property type="protein sequence ID" value="KAK3937845.1"/>
    <property type="molecule type" value="Genomic_DNA"/>
</dbReference>
<dbReference type="AlphaFoldDB" id="A0AAN6N309"/>
<gene>
    <name evidence="2" type="ORF">QBC46DRAFT_460642</name>
</gene>
<evidence type="ECO:0000256" key="1">
    <source>
        <dbReference type="SAM" id="MobiDB-lite"/>
    </source>
</evidence>
<keyword evidence="3" id="KW-1185">Reference proteome</keyword>